<proteinExistence type="predicted"/>
<evidence type="ECO:0000256" key="1">
    <source>
        <dbReference type="SAM" id="MobiDB-lite"/>
    </source>
</evidence>
<feature type="compositionally biased region" description="Low complexity" evidence="1">
    <location>
        <begin position="76"/>
        <end position="85"/>
    </location>
</feature>
<organism evidence="3 4">
    <name type="scientific">Pseudomonas poae</name>
    <dbReference type="NCBI Taxonomy" id="200451"/>
    <lineage>
        <taxon>Bacteria</taxon>
        <taxon>Pseudomonadati</taxon>
        <taxon>Pseudomonadota</taxon>
        <taxon>Gammaproteobacteria</taxon>
        <taxon>Pseudomonadales</taxon>
        <taxon>Pseudomonadaceae</taxon>
        <taxon>Pseudomonas</taxon>
    </lineage>
</organism>
<feature type="signal peptide" evidence="2">
    <location>
        <begin position="1"/>
        <end position="25"/>
    </location>
</feature>
<protein>
    <submittedName>
        <fullName evidence="3">Uncharacterized protein</fullName>
    </submittedName>
</protein>
<feature type="chain" id="PRO_5043014395" evidence="2">
    <location>
        <begin position="26"/>
        <end position="95"/>
    </location>
</feature>
<dbReference type="Proteomes" id="UP000814126">
    <property type="component" value="Unassembled WGS sequence"/>
</dbReference>
<gene>
    <name evidence="3" type="ORF">GIV46_14685</name>
</gene>
<dbReference type="GeneID" id="45487424"/>
<keyword evidence="2" id="KW-0732">Signal</keyword>
<comment type="caution">
    <text evidence="3">The sequence shown here is derived from an EMBL/GenBank/DDBJ whole genome shotgun (WGS) entry which is preliminary data.</text>
</comment>
<feature type="region of interest" description="Disordered" evidence="1">
    <location>
        <begin position="27"/>
        <end position="95"/>
    </location>
</feature>
<reference evidence="3" key="1">
    <citation type="submission" date="2019-11" db="EMBL/GenBank/DDBJ databases">
        <title>Epiphytic Pseudomonas syringae from cherry orchards.</title>
        <authorList>
            <person name="Hulin M.T."/>
        </authorList>
    </citation>
    <scope>NUCLEOTIDE SEQUENCE</scope>
    <source>
        <strain evidence="3">PA-2-1F</strain>
    </source>
</reference>
<accession>A0AAP2S443</accession>
<sequence>MKTITSRNLLLVMALSAVLATPAHAAFGDDVGPAATPLNGGSALPPGSGHGSRSDNDKKKTTGKKTQKPHATQTIKPKPSDSSQSPDDEKPRPAD</sequence>
<dbReference type="AlphaFoldDB" id="A0AAP2S443"/>
<evidence type="ECO:0000256" key="2">
    <source>
        <dbReference type="SAM" id="SignalP"/>
    </source>
</evidence>
<evidence type="ECO:0000313" key="3">
    <source>
        <dbReference type="EMBL" id="MCF5656257.1"/>
    </source>
</evidence>
<dbReference type="EMBL" id="WJZX01000052">
    <property type="protein sequence ID" value="MCF5656257.1"/>
    <property type="molecule type" value="Genomic_DNA"/>
</dbReference>
<dbReference type="RefSeq" id="WP_003239338.1">
    <property type="nucleotide sequence ID" value="NZ_CP142150.1"/>
</dbReference>
<name>A0AAP2S443_9PSED</name>
<evidence type="ECO:0000313" key="4">
    <source>
        <dbReference type="Proteomes" id="UP000814126"/>
    </source>
</evidence>